<feature type="compositionally biased region" description="Low complexity" evidence="1">
    <location>
        <begin position="18"/>
        <end position="28"/>
    </location>
</feature>
<accession>A0A8X8WHG3</accession>
<organism evidence="2">
    <name type="scientific">Salvia splendens</name>
    <name type="common">Scarlet sage</name>
    <dbReference type="NCBI Taxonomy" id="180675"/>
    <lineage>
        <taxon>Eukaryota</taxon>
        <taxon>Viridiplantae</taxon>
        <taxon>Streptophyta</taxon>
        <taxon>Embryophyta</taxon>
        <taxon>Tracheophyta</taxon>
        <taxon>Spermatophyta</taxon>
        <taxon>Magnoliopsida</taxon>
        <taxon>eudicotyledons</taxon>
        <taxon>Gunneridae</taxon>
        <taxon>Pentapetalae</taxon>
        <taxon>asterids</taxon>
        <taxon>lamiids</taxon>
        <taxon>Lamiales</taxon>
        <taxon>Lamiaceae</taxon>
        <taxon>Nepetoideae</taxon>
        <taxon>Mentheae</taxon>
        <taxon>Salviinae</taxon>
        <taxon>Salvia</taxon>
        <taxon>Salvia subgen. Calosphace</taxon>
        <taxon>core Calosphace</taxon>
    </lineage>
</organism>
<dbReference type="AlphaFoldDB" id="A0A8X8WHG3"/>
<proteinExistence type="predicted"/>
<name>A0A8X8WHG3_SALSN</name>
<evidence type="ECO:0000313" key="3">
    <source>
        <dbReference type="Proteomes" id="UP000298416"/>
    </source>
</evidence>
<comment type="caution">
    <text evidence="2">The sequence shown here is derived from an EMBL/GenBank/DDBJ whole genome shotgun (WGS) entry which is preliminary data.</text>
</comment>
<reference evidence="2" key="2">
    <citation type="submission" date="2020-08" db="EMBL/GenBank/DDBJ databases">
        <title>Plant Genome Project.</title>
        <authorList>
            <person name="Zhang R.-G."/>
        </authorList>
    </citation>
    <scope>NUCLEOTIDE SEQUENCE</scope>
    <source>
        <strain evidence="2">Huo1</strain>
        <tissue evidence="2">Leaf</tissue>
    </source>
</reference>
<reference evidence="2" key="1">
    <citation type="submission" date="2018-01" db="EMBL/GenBank/DDBJ databases">
        <authorList>
            <person name="Mao J.F."/>
        </authorList>
    </citation>
    <scope>NUCLEOTIDE SEQUENCE</scope>
    <source>
        <strain evidence="2">Huo1</strain>
        <tissue evidence="2">Leaf</tissue>
    </source>
</reference>
<evidence type="ECO:0000256" key="1">
    <source>
        <dbReference type="SAM" id="MobiDB-lite"/>
    </source>
</evidence>
<feature type="compositionally biased region" description="Basic residues" evidence="1">
    <location>
        <begin position="1"/>
        <end position="11"/>
    </location>
</feature>
<dbReference type="Proteomes" id="UP000298416">
    <property type="component" value="Unassembled WGS sequence"/>
</dbReference>
<sequence>MGPHVRPRRRSYCPVPGDSKQSSSQLLSKESDSTGIEEDMMRKIIDSSIQRLHRGFSAKSAASRDLDGEKRRYLGTPTIDFSCIYCSDDVVRLFREMI</sequence>
<evidence type="ECO:0000313" key="2">
    <source>
        <dbReference type="EMBL" id="KAG6394715.1"/>
    </source>
</evidence>
<feature type="region of interest" description="Disordered" evidence="1">
    <location>
        <begin position="1"/>
        <end position="38"/>
    </location>
</feature>
<dbReference type="EMBL" id="PNBA02000017">
    <property type="protein sequence ID" value="KAG6394715.1"/>
    <property type="molecule type" value="Genomic_DNA"/>
</dbReference>
<gene>
    <name evidence="2" type="ORF">SASPL_145305</name>
</gene>
<keyword evidence="3" id="KW-1185">Reference proteome</keyword>
<protein>
    <submittedName>
        <fullName evidence="2">Uncharacterized protein</fullName>
    </submittedName>
</protein>